<organism evidence="3 4">
    <name type="scientific">Albula glossodonta</name>
    <name type="common">roundjaw bonefish</name>
    <dbReference type="NCBI Taxonomy" id="121402"/>
    <lineage>
        <taxon>Eukaryota</taxon>
        <taxon>Metazoa</taxon>
        <taxon>Chordata</taxon>
        <taxon>Craniata</taxon>
        <taxon>Vertebrata</taxon>
        <taxon>Euteleostomi</taxon>
        <taxon>Actinopterygii</taxon>
        <taxon>Neopterygii</taxon>
        <taxon>Teleostei</taxon>
        <taxon>Albuliformes</taxon>
        <taxon>Albulidae</taxon>
        <taxon>Albula</taxon>
    </lineage>
</organism>
<dbReference type="InterPro" id="IPR006571">
    <property type="entry name" value="TLDc_dom"/>
</dbReference>
<sequence>MSVISSSLSKQQEKQIQGLFGNVNLSLLYKASVHGYSAATFHEKCDSQGPTITVAYNRSGFVFGGYTSKNYAQTGQNVSDDRAFLFSIHDGNVVRVPAANPQYAFTDGSAGPSFMGDLTFLYQNTTAIYSNPGNYYNFNPAEIHGNDLQLTDCEVYRVEEHELLDKPWRNIKWDSAGKKELMDSIKNYSPMVSSVDQARILLIGPVGAGKSSFFNSINSIFRGHVTCQAMCGSSGTSLTTQFRTYKIKPSRKKDDKPLPFILCDSMGLEETPIGGIDVDDITNILKGHVPDRYQFNPSSPMHSDTQGYCKSVELQDKIHCVVYVIDACKVAIMSTKMVEKLAAVRKKVNLIGVPQLVLLTKVDEVCPSAAEDLRNVYLSPYIEKKVKRRFICFSIHLPWIQEVSVYLGIPMSCVVPVKNYSHELELEHSCDVLLLSAVLQMLRFADNYFDDVYE</sequence>
<dbReference type="OrthoDB" id="25620at2759"/>
<comment type="similarity">
    <text evidence="1">Belongs to the IFI44 family.</text>
</comment>
<protein>
    <recommendedName>
        <fullName evidence="2">TLDc domain-containing protein</fullName>
    </recommendedName>
</protein>
<dbReference type="AlphaFoldDB" id="A0A8T2PME3"/>
<evidence type="ECO:0000259" key="2">
    <source>
        <dbReference type="PROSITE" id="PS51886"/>
    </source>
</evidence>
<dbReference type="Gene3D" id="3.40.50.300">
    <property type="entry name" value="P-loop containing nucleotide triphosphate hydrolases"/>
    <property type="match status" value="1"/>
</dbReference>
<reference evidence="3" key="1">
    <citation type="thesis" date="2021" institute="BYU ScholarsArchive" country="Provo, UT, USA">
        <title>Applications of and Algorithms for Genome Assembly and Genomic Analyses with an Emphasis on Marine Teleosts.</title>
        <authorList>
            <person name="Pickett B.D."/>
        </authorList>
    </citation>
    <scope>NUCLEOTIDE SEQUENCE</scope>
    <source>
        <strain evidence="3">HI-2016</strain>
    </source>
</reference>
<evidence type="ECO:0000313" key="3">
    <source>
        <dbReference type="EMBL" id="KAG9350807.1"/>
    </source>
</evidence>
<gene>
    <name evidence="3" type="ORF">JZ751_024696</name>
</gene>
<dbReference type="PROSITE" id="PS51886">
    <property type="entry name" value="TLDC"/>
    <property type="match status" value="1"/>
</dbReference>
<feature type="domain" description="TLDc" evidence="2">
    <location>
        <begin position="2"/>
        <end position="159"/>
    </location>
</feature>
<evidence type="ECO:0000256" key="1">
    <source>
        <dbReference type="ARBA" id="ARBA00009243"/>
    </source>
</evidence>
<comment type="caution">
    <text evidence="3">The sequence shown here is derived from an EMBL/GenBank/DDBJ whole genome shotgun (WGS) entry which is preliminary data.</text>
</comment>
<dbReference type="SUPFAM" id="SSF52540">
    <property type="entry name" value="P-loop containing nucleoside triphosphate hydrolases"/>
    <property type="match status" value="1"/>
</dbReference>
<dbReference type="CDD" id="cd00882">
    <property type="entry name" value="Ras_like_GTPase"/>
    <property type="match status" value="1"/>
</dbReference>
<accession>A0A8T2PME3</accession>
<dbReference type="Pfam" id="PF07534">
    <property type="entry name" value="TLD"/>
    <property type="match status" value="1"/>
</dbReference>
<dbReference type="EMBL" id="JAFBMS010000007">
    <property type="protein sequence ID" value="KAG9350807.1"/>
    <property type="molecule type" value="Genomic_DNA"/>
</dbReference>
<dbReference type="SMART" id="SM00584">
    <property type="entry name" value="TLDc"/>
    <property type="match status" value="1"/>
</dbReference>
<evidence type="ECO:0000313" key="4">
    <source>
        <dbReference type="Proteomes" id="UP000824540"/>
    </source>
</evidence>
<dbReference type="GO" id="GO:0006955">
    <property type="term" value="P:immune response"/>
    <property type="evidence" value="ECO:0007669"/>
    <property type="project" value="TreeGrafter"/>
</dbReference>
<dbReference type="PANTHER" id="PTHR14241:SF19">
    <property type="entry name" value="INTERFERON-INDUCED PROTEIN 44-LIKE ISOFORM X1-RELATED"/>
    <property type="match status" value="1"/>
</dbReference>
<dbReference type="Proteomes" id="UP000824540">
    <property type="component" value="Unassembled WGS sequence"/>
</dbReference>
<name>A0A8T2PME3_9TELE</name>
<dbReference type="PANTHER" id="PTHR14241">
    <property type="entry name" value="INTERFERON-INDUCED PROTEIN 44"/>
    <property type="match status" value="1"/>
</dbReference>
<proteinExistence type="inferred from homology"/>
<dbReference type="InterPro" id="IPR027417">
    <property type="entry name" value="P-loop_NTPase"/>
</dbReference>
<keyword evidence="4" id="KW-1185">Reference proteome</keyword>